<dbReference type="EMBL" id="BSDI01000063">
    <property type="protein sequence ID" value="GLI02545.1"/>
    <property type="molecule type" value="Genomic_DNA"/>
</dbReference>
<evidence type="ECO:0000313" key="3">
    <source>
        <dbReference type="Proteomes" id="UP001144280"/>
    </source>
</evidence>
<gene>
    <name evidence="2" type="ORF">Pa4123_78230</name>
</gene>
<dbReference type="SUPFAM" id="SSF52091">
    <property type="entry name" value="SpoIIaa-like"/>
    <property type="match status" value="1"/>
</dbReference>
<reference evidence="2" key="1">
    <citation type="submission" date="2022-12" db="EMBL/GenBank/DDBJ databases">
        <title>New Phytohabitans aurantiacus sp. RD004123 nov., an actinomycete isolated from soil.</title>
        <authorList>
            <person name="Triningsih D.W."/>
            <person name="Harunari E."/>
            <person name="Igarashi Y."/>
        </authorList>
    </citation>
    <scope>NUCLEOTIDE SEQUENCE</scope>
    <source>
        <strain evidence="2">RD004123</strain>
    </source>
</reference>
<dbReference type="CDD" id="cd07043">
    <property type="entry name" value="STAS_anti-anti-sigma_factors"/>
    <property type="match status" value="1"/>
</dbReference>
<dbReference type="InterPro" id="IPR036513">
    <property type="entry name" value="STAS_dom_sf"/>
</dbReference>
<protein>
    <recommendedName>
        <fullName evidence="1">STAS domain-containing protein</fullName>
    </recommendedName>
</protein>
<name>A0ABQ5R830_9ACTN</name>
<organism evidence="2 3">
    <name type="scientific">Phytohabitans aurantiacus</name>
    <dbReference type="NCBI Taxonomy" id="3016789"/>
    <lineage>
        <taxon>Bacteria</taxon>
        <taxon>Bacillati</taxon>
        <taxon>Actinomycetota</taxon>
        <taxon>Actinomycetes</taxon>
        <taxon>Micromonosporales</taxon>
        <taxon>Micromonosporaceae</taxon>
    </lineage>
</organism>
<feature type="domain" description="STAS" evidence="1">
    <location>
        <begin position="199"/>
        <end position="270"/>
    </location>
</feature>
<dbReference type="Gene3D" id="3.30.750.24">
    <property type="entry name" value="STAS domain"/>
    <property type="match status" value="1"/>
</dbReference>
<dbReference type="InterPro" id="IPR002645">
    <property type="entry name" value="STAS_dom"/>
</dbReference>
<comment type="caution">
    <text evidence="2">The sequence shown here is derived from an EMBL/GenBank/DDBJ whole genome shotgun (WGS) entry which is preliminary data.</text>
</comment>
<proteinExistence type="predicted"/>
<dbReference type="PROSITE" id="PS50801">
    <property type="entry name" value="STAS"/>
    <property type="match status" value="1"/>
</dbReference>
<dbReference type="RefSeq" id="WP_281904110.1">
    <property type="nucleotide sequence ID" value="NZ_BSDI01000063.1"/>
</dbReference>
<accession>A0ABQ5R830</accession>
<dbReference type="Pfam" id="PF14417">
    <property type="entry name" value="MEDS"/>
    <property type="match status" value="1"/>
</dbReference>
<dbReference type="InterPro" id="IPR025847">
    <property type="entry name" value="MEDS_domain"/>
</dbReference>
<dbReference type="Proteomes" id="UP001144280">
    <property type="component" value="Unassembled WGS sequence"/>
</dbReference>
<evidence type="ECO:0000313" key="2">
    <source>
        <dbReference type="EMBL" id="GLI02545.1"/>
    </source>
</evidence>
<evidence type="ECO:0000259" key="1">
    <source>
        <dbReference type="PROSITE" id="PS50801"/>
    </source>
</evidence>
<sequence>MTDAVTTDTVEAGDHACVTFTDAEERLDLVAAFVRDGLRAGQKVVCWTESVRPEALAGQLAERAVRPGAALRRGQLQIAPVDGLLLGKGTGGAARMVDVLAREAEQAGRQGYSGLRVTADMGWATRPLAAADELVAFETAVGDLFADGRLCLICQYDRDRFDAVTLAFAAKAHPKTVAAQVYVDHPLLRVCRQYSPAGVRVAGQLDYRHADVLEQALAESTRLDRHMHVNLSKLDFIDGACAGLIVATATRLPASRRMTITCRRAVALVLDLVGAHAAPRLRVNRVDEQR</sequence>
<keyword evidence="3" id="KW-1185">Reference proteome</keyword>